<organism evidence="1 2">
    <name type="scientific">Plasmodium vinckei lentum</name>
    <dbReference type="NCBI Taxonomy" id="138297"/>
    <lineage>
        <taxon>Eukaryota</taxon>
        <taxon>Sar</taxon>
        <taxon>Alveolata</taxon>
        <taxon>Apicomplexa</taxon>
        <taxon>Aconoidasida</taxon>
        <taxon>Haemosporida</taxon>
        <taxon>Plasmodiidae</taxon>
        <taxon>Plasmodium</taxon>
        <taxon>Plasmodium (Vinckeia)</taxon>
    </lineage>
</organism>
<dbReference type="Proteomes" id="UP000515308">
    <property type="component" value="Chromosome PVLDE_05"/>
</dbReference>
<reference evidence="1 2" key="1">
    <citation type="submission" date="2020-08" db="EMBL/GenBank/DDBJ databases">
        <authorList>
            <person name="Ramaprasad A."/>
        </authorList>
    </citation>
    <scope>NUCLEOTIDE SEQUENCE [LARGE SCALE GENOMIC DNA]</scope>
</reference>
<evidence type="ECO:0000313" key="1">
    <source>
        <dbReference type="EMBL" id="CAD2087004.1"/>
    </source>
</evidence>
<dbReference type="VEuPathDB" id="PlasmoDB:PVLDE_0501200"/>
<protein>
    <submittedName>
        <fullName evidence="1">Uncharacterized protein</fullName>
    </submittedName>
</protein>
<dbReference type="EMBL" id="LR865367">
    <property type="protein sequence ID" value="CAD2087004.1"/>
    <property type="molecule type" value="Genomic_DNA"/>
</dbReference>
<dbReference type="AlphaFoldDB" id="A0A6V7RWQ1"/>
<name>A0A6V7RWQ1_PLAVN</name>
<proteinExistence type="predicted"/>
<evidence type="ECO:0000313" key="2">
    <source>
        <dbReference type="Proteomes" id="UP000515308"/>
    </source>
</evidence>
<gene>
    <name evidence="1" type="ORF">PVLDE_0501200</name>
</gene>
<sequence>MMGFTAGKCCKYVRKYFTNGQRKNILPYFMYCKNKPFIMNPKFIQKYSLESVPSKVINRLAQKKINYISKIIQINIIKMKKWKTDLCNIYPYLSPILYIQDNRRLKDDSF</sequence>
<accession>A0A6V7RWQ1</accession>